<dbReference type="GO" id="GO:0015276">
    <property type="term" value="F:ligand-gated monoatomic ion channel activity"/>
    <property type="evidence" value="ECO:0007669"/>
    <property type="project" value="InterPro"/>
</dbReference>
<accession>A0AAW1CRF5</accession>
<keyword evidence="5 12" id="KW-1133">Transmembrane helix</keyword>
<dbReference type="AlphaFoldDB" id="A0AAW1CRF5"/>
<evidence type="ECO:0000256" key="8">
    <source>
        <dbReference type="ARBA" id="ARBA00023170"/>
    </source>
</evidence>
<dbReference type="GO" id="GO:0005886">
    <property type="term" value="C:plasma membrane"/>
    <property type="evidence" value="ECO:0007669"/>
    <property type="project" value="UniProtKB-SubCell"/>
</dbReference>
<evidence type="ECO:0000256" key="6">
    <source>
        <dbReference type="ARBA" id="ARBA00023065"/>
    </source>
</evidence>
<sequence>MFNSTYKWILWSDNYDVTKSILITKRVLVDSDVTVLYSQDDDVRLVDLYRMHITLPFRETRIAQSNTSRLISSKIPPPSRENFEGIKISATLMPEVKFNKTNLISPLLDRSHEYGIDGSSRYGLAVFMHLAEMCNFSYSYKLSNDWGTELSESTWSGLIGQLQRRETEMSLAPLKYTAENTKVIDYLTSIDRIRPCFTFLRPKMFSNKKALIRPLDFTVWACLLVITFSAMLMFRIVALYEGDTEHNDSWSGSFLMVVAAISQQGLPDSNEKASTRLIYLSLLIVSFFAFAYYNTAILNGLLLLTPNSLRQIEQLLDSDMQLGLLDKPLLRDEFKNNDSITSEVRRRIWTIDTSNGNLYSLKDGVTKIKEEHFALYTKDEDLYAELLNQLSDAEICSISEIEMVNPHHSSAALADNSPYKEIFNRKFILMKERGILNRQRRYWRERKPECHWRQDPMVLSTGPLALAFLVMFFGFILSILVFILEIIVYNSHRKKLLINIKPFEKTQ</sequence>
<keyword evidence="8" id="KW-0675">Receptor</keyword>
<dbReference type="SUPFAM" id="SSF53850">
    <property type="entry name" value="Periplasmic binding protein-like II"/>
    <property type="match status" value="1"/>
</dbReference>
<evidence type="ECO:0000256" key="4">
    <source>
        <dbReference type="ARBA" id="ARBA00022692"/>
    </source>
</evidence>
<dbReference type="Pfam" id="PF10613">
    <property type="entry name" value="Lig_chan-Glu_bd"/>
    <property type="match status" value="1"/>
</dbReference>
<protein>
    <recommendedName>
        <fullName evidence="13">Ionotropic glutamate receptor L-glutamate and glycine-binding domain-containing protein</fullName>
    </recommendedName>
</protein>
<evidence type="ECO:0000256" key="7">
    <source>
        <dbReference type="ARBA" id="ARBA00023136"/>
    </source>
</evidence>
<keyword evidence="9" id="KW-0325">Glycoprotein</keyword>
<reference evidence="14 15" key="1">
    <citation type="submission" date="2022-12" db="EMBL/GenBank/DDBJ databases">
        <title>Chromosome-level genome assembly of true bugs.</title>
        <authorList>
            <person name="Ma L."/>
            <person name="Li H."/>
        </authorList>
    </citation>
    <scope>NUCLEOTIDE SEQUENCE [LARGE SCALE GENOMIC DNA]</scope>
    <source>
        <strain evidence="14">Lab_2022b</strain>
    </source>
</reference>
<evidence type="ECO:0000256" key="12">
    <source>
        <dbReference type="SAM" id="Phobius"/>
    </source>
</evidence>
<evidence type="ECO:0000259" key="13">
    <source>
        <dbReference type="Pfam" id="PF10613"/>
    </source>
</evidence>
<evidence type="ECO:0000256" key="3">
    <source>
        <dbReference type="ARBA" id="ARBA00022475"/>
    </source>
</evidence>
<evidence type="ECO:0000256" key="11">
    <source>
        <dbReference type="ARBA" id="ARBA00023303"/>
    </source>
</evidence>
<dbReference type="Gene3D" id="1.10.287.70">
    <property type="match status" value="1"/>
</dbReference>
<dbReference type="Proteomes" id="UP001461498">
    <property type="component" value="Unassembled WGS sequence"/>
</dbReference>
<keyword evidence="4 12" id="KW-0812">Transmembrane</keyword>
<evidence type="ECO:0000256" key="10">
    <source>
        <dbReference type="ARBA" id="ARBA00023286"/>
    </source>
</evidence>
<keyword evidence="10" id="KW-1071">Ligand-gated ion channel</keyword>
<proteinExistence type="predicted"/>
<evidence type="ECO:0000313" key="14">
    <source>
        <dbReference type="EMBL" id="KAK9499137.1"/>
    </source>
</evidence>
<dbReference type="PANTHER" id="PTHR42643:SF30">
    <property type="entry name" value="IONOTROPIC RECEPTOR 40A-RELATED"/>
    <property type="match status" value="1"/>
</dbReference>
<evidence type="ECO:0000256" key="9">
    <source>
        <dbReference type="ARBA" id="ARBA00023180"/>
    </source>
</evidence>
<keyword evidence="3" id="KW-1003">Cell membrane</keyword>
<dbReference type="PANTHER" id="PTHR42643">
    <property type="entry name" value="IONOTROPIC RECEPTOR 20A-RELATED"/>
    <property type="match status" value="1"/>
</dbReference>
<comment type="subcellular location">
    <subcellularLocation>
        <location evidence="1">Cell membrane</location>
        <topology evidence="1">Multi-pass membrane protein</topology>
    </subcellularLocation>
</comment>
<feature type="transmembrane region" description="Helical" evidence="12">
    <location>
        <begin position="278"/>
        <end position="304"/>
    </location>
</feature>
<feature type="domain" description="Ionotropic glutamate receptor L-glutamate and glycine-binding" evidence="13">
    <location>
        <begin position="122"/>
        <end position="187"/>
    </location>
</feature>
<evidence type="ECO:0000256" key="1">
    <source>
        <dbReference type="ARBA" id="ARBA00004651"/>
    </source>
</evidence>
<evidence type="ECO:0000256" key="5">
    <source>
        <dbReference type="ARBA" id="ARBA00022989"/>
    </source>
</evidence>
<gene>
    <name evidence="14" type="ORF">O3M35_003640</name>
</gene>
<keyword evidence="15" id="KW-1185">Reference proteome</keyword>
<dbReference type="InterPro" id="IPR019594">
    <property type="entry name" value="Glu/Gly-bd"/>
</dbReference>
<organism evidence="14 15">
    <name type="scientific">Rhynocoris fuscipes</name>
    <dbReference type="NCBI Taxonomy" id="488301"/>
    <lineage>
        <taxon>Eukaryota</taxon>
        <taxon>Metazoa</taxon>
        <taxon>Ecdysozoa</taxon>
        <taxon>Arthropoda</taxon>
        <taxon>Hexapoda</taxon>
        <taxon>Insecta</taxon>
        <taxon>Pterygota</taxon>
        <taxon>Neoptera</taxon>
        <taxon>Paraneoptera</taxon>
        <taxon>Hemiptera</taxon>
        <taxon>Heteroptera</taxon>
        <taxon>Panheteroptera</taxon>
        <taxon>Cimicomorpha</taxon>
        <taxon>Reduviidae</taxon>
        <taxon>Harpactorinae</taxon>
        <taxon>Harpactorini</taxon>
        <taxon>Rhynocoris</taxon>
    </lineage>
</organism>
<comment type="caution">
    <text evidence="14">The sequence shown here is derived from an EMBL/GenBank/DDBJ whole genome shotgun (WGS) entry which is preliminary data.</text>
</comment>
<feature type="transmembrane region" description="Helical" evidence="12">
    <location>
        <begin position="217"/>
        <end position="237"/>
    </location>
</feature>
<feature type="transmembrane region" description="Helical" evidence="12">
    <location>
        <begin position="464"/>
        <end position="489"/>
    </location>
</feature>
<keyword evidence="2" id="KW-0813">Transport</keyword>
<evidence type="ECO:0000256" key="2">
    <source>
        <dbReference type="ARBA" id="ARBA00022448"/>
    </source>
</evidence>
<dbReference type="InterPro" id="IPR052192">
    <property type="entry name" value="Insect_Ionotropic_Sensory_Rcpt"/>
</dbReference>
<name>A0AAW1CRF5_9HEMI</name>
<dbReference type="Gene3D" id="3.40.190.10">
    <property type="entry name" value="Periplasmic binding protein-like II"/>
    <property type="match status" value="1"/>
</dbReference>
<keyword evidence="11" id="KW-0407">Ion channel</keyword>
<keyword evidence="6" id="KW-0406">Ion transport</keyword>
<evidence type="ECO:0000313" key="15">
    <source>
        <dbReference type="Proteomes" id="UP001461498"/>
    </source>
</evidence>
<keyword evidence="7 12" id="KW-0472">Membrane</keyword>
<dbReference type="EMBL" id="JAPXFL010000012">
    <property type="protein sequence ID" value="KAK9499137.1"/>
    <property type="molecule type" value="Genomic_DNA"/>
</dbReference>